<dbReference type="Pfam" id="PF02899">
    <property type="entry name" value="Phage_int_SAM_1"/>
    <property type="match status" value="1"/>
</dbReference>
<protein>
    <recommendedName>
        <fullName evidence="14">Tyr recombinase domain-containing protein</fullName>
    </recommendedName>
</protein>
<accession>F8X415</accession>
<dbReference type="GO" id="GO:0007059">
    <property type="term" value="P:chromosome segregation"/>
    <property type="evidence" value="ECO:0007669"/>
    <property type="project" value="UniProtKB-KW"/>
</dbReference>
<dbReference type="InterPro" id="IPR044068">
    <property type="entry name" value="CB"/>
</dbReference>
<dbReference type="OrthoDB" id="107900at2"/>
<comment type="subcellular location">
    <subcellularLocation>
        <location evidence="1">Cytoplasm</location>
    </subcellularLocation>
</comment>
<keyword evidence="4" id="KW-0159">Chromosome partition</keyword>
<sequence>MKERTDFAKQISRFLTTYLPYERSVSNNTIKSYSETFTQFVMYMRDCKSVKVEKLSLKHFTKDNILGFLSWIISSRNCGNATRNYRLSAFCSFAKYLQYKEVGGIEVWQAIMSIPKLKTGEKPVEYLSVDAVKLLLAQPDVSTCRGRRDLALLSLMCDTGARVQEICDLIPMSLRIESEPFSVYVIGKGKRGRTIPLLKEQVESLRIYMKENFLFSPEKLQHPLFYNCRHEKLTRAGVTYILDKYVDKARKENPAFFTGHISCHTLRHTKAMHLLQAGVILHHIRDILGHSSVMTTEIYARSDSKQKREAIERAYLRLSPNIESENLWEKDKGLLEELMSFR</sequence>
<keyword evidence="5" id="KW-0229">DNA integration</keyword>
<organism evidence="12 13">
    <name type="scientific">Dysgonomonas mossii DSM 22836</name>
    <dbReference type="NCBI Taxonomy" id="742767"/>
    <lineage>
        <taxon>Bacteria</taxon>
        <taxon>Pseudomonadati</taxon>
        <taxon>Bacteroidota</taxon>
        <taxon>Bacteroidia</taxon>
        <taxon>Bacteroidales</taxon>
        <taxon>Dysgonomonadaceae</taxon>
        <taxon>Dysgonomonas</taxon>
    </lineage>
</organism>
<dbReference type="PROSITE" id="PS51898">
    <property type="entry name" value="TYR_RECOMBINASE"/>
    <property type="match status" value="1"/>
</dbReference>
<evidence type="ECO:0000313" key="12">
    <source>
        <dbReference type="EMBL" id="EGK05210.1"/>
    </source>
</evidence>
<dbReference type="InterPro" id="IPR050090">
    <property type="entry name" value="Tyrosine_recombinase_XerCD"/>
</dbReference>
<dbReference type="InterPro" id="IPR010998">
    <property type="entry name" value="Integrase_recombinase_N"/>
</dbReference>
<name>F8X415_9BACT</name>
<gene>
    <name evidence="12" type="ORF">HMPREF9456_02974</name>
</gene>
<dbReference type="Pfam" id="PF00589">
    <property type="entry name" value="Phage_integrase"/>
    <property type="match status" value="1"/>
</dbReference>
<dbReference type="GO" id="GO:0015074">
    <property type="term" value="P:DNA integration"/>
    <property type="evidence" value="ECO:0007669"/>
    <property type="project" value="UniProtKB-KW"/>
</dbReference>
<dbReference type="PANTHER" id="PTHR30349">
    <property type="entry name" value="PHAGE INTEGRASE-RELATED"/>
    <property type="match status" value="1"/>
</dbReference>
<dbReference type="InterPro" id="IPR002104">
    <property type="entry name" value="Integrase_catalytic"/>
</dbReference>
<dbReference type="InterPro" id="IPR004107">
    <property type="entry name" value="Integrase_SAM-like_N"/>
</dbReference>
<dbReference type="GO" id="GO:0006310">
    <property type="term" value="P:DNA recombination"/>
    <property type="evidence" value="ECO:0007669"/>
    <property type="project" value="UniProtKB-KW"/>
</dbReference>
<proteinExistence type="predicted"/>
<evidence type="ECO:0000256" key="8">
    <source>
        <dbReference type="ARBA" id="ARBA00023306"/>
    </source>
</evidence>
<keyword evidence="2" id="KW-0963">Cytoplasm</keyword>
<dbReference type="Gene3D" id="1.10.150.130">
    <property type="match status" value="1"/>
</dbReference>
<dbReference type="GO" id="GO:0005737">
    <property type="term" value="C:cytoplasm"/>
    <property type="evidence" value="ECO:0007669"/>
    <property type="project" value="UniProtKB-SubCell"/>
</dbReference>
<evidence type="ECO:0000313" key="13">
    <source>
        <dbReference type="Proteomes" id="UP000006420"/>
    </source>
</evidence>
<dbReference type="GeneID" id="78083580"/>
<keyword evidence="6 9" id="KW-0238">DNA-binding</keyword>
<reference evidence="12 13" key="1">
    <citation type="submission" date="2011-04" db="EMBL/GenBank/DDBJ databases">
        <title>The Genome Sequence of Dysgonomonas mossii DSM 22836.</title>
        <authorList>
            <consortium name="The Broad Institute Genome Sequencing Platform"/>
            <person name="Earl A."/>
            <person name="Ward D."/>
            <person name="Feldgarden M."/>
            <person name="Gevers D."/>
            <person name="Pudlo N."/>
            <person name="Martens E."/>
            <person name="Allen-Vercoe E."/>
            <person name="Young S.K."/>
            <person name="Zeng Q."/>
            <person name="Gargeya S."/>
            <person name="Fitzgerald M."/>
            <person name="Haas B."/>
            <person name="Abouelleil A."/>
            <person name="Alvarado L."/>
            <person name="Arachchi H.M."/>
            <person name="Berlin A."/>
            <person name="Brown A."/>
            <person name="Chapman S.B."/>
            <person name="Chen Z."/>
            <person name="Dunbar C."/>
            <person name="Freedman E."/>
            <person name="Gearin G."/>
            <person name="Gellesch M."/>
            <person name="Goldberg J."/>
            <person name="Griggs A."/>
            <person name="Gujja S."/>
            <person name="Heiman D."/>
            <person name="Howarth C."/>
            <person name="Larson L."/>
            <person name="Lui A."/>
            <person name="MacDonald P.J.P."/>
            <person name="Mehta T."/>
            <person name="Montmayeur A."/>
            <person name="Murphy C."/>
            <person name="Neiman D."/>
            <person name="Pearson M."/>
            <person name="Priest M."/>
            <person name="Roberts A."/>
            <person name="Saif S."/>
            <person name="Shea T."/>
            <person name="Shenoy N."/>
            <person name="Sisk P."/>
            <person name="Stolte C."/>
            <person name="Sykes S."/>
            <person name="Yandava C."/>
            <person name="Wortman J."/>
            <person name="Nusbaum C."/>
            <person name="Birren B."/>
        </authorList>
    </citation>
    <scope>NUCLEOTIDE SEQUENCE [LARGE SCALE GENOMIC DNA]</scope>
    <source>
        <strain evidence="12 13">DSM 22836</strain>
    </source>
</reference>
<dbReference type="PANTHER" id="PTHR30349:SF77">
    <property type="entry name" value="TYROSINE RECOMBINASE XERC"/>
    <property type="match status" value="1"/>
</dbReference>
<dbReference type="InterPro" id="IPR013762">
    <property type="entry name" value="Integrase-like_cat_sf"/>
</dbReference>
<dbReference type="Gene3D" id="1.10.443.10">
    <property type="entry name" value="Intergrase catalytic core"/>
    <property type="match status" value="1"/>
</dbReference>
<dbReference type="PROSITE" id="PS51900">
    <property type="entry name" value="CB"/>
    <property type="match status" value="1"/>
</dbReference>
<dbReference type="EMBL" id="ADLW01000017">
    <property type="protein sequence ID" value="EGK05210.1"/>
    <property type="molecule type" value="Genomic_DNA"/>
</dbReference>
<evidence type="ECO:0000256" key="9">
    <source>
        <dbReference type="PROSITE-ProRule" id="PRU01248"/>
    </source>
</evidence>
<dbReference type="RefSeq" id="WP_006844338.1">
    <property type="nucleotide sequence ID" value="NZ_AQWJ01000019.1"/>
</dbReference>
<keyword evidence="3" id="KW-0132">Cell division</keyword>
<evidence type="ECO:0000256" key="1">
    <source>
        <dbReference type="ARBA" id="ARBA00004496"/>
    </source>
</evidence>
<evidence type="ECO:0008006" key="14">
    <source>
        <dbReference type="Google" id="ProtNLM"/>
    </source>
</evidence>
<evidence type="ECO:0000256" key="2">
    <source>
        <dbReference type="ARBA" id="ARBA00022490"/>
    </source>
</evidence>
<feature type="domain" description="Tyr recombinase" evidence="10">
    <location>
        <begin position="122"/>
        <end position="312"/>
    </location>
</feature>
<dbReference type="AlphaFoldDB" id="F8X415"/>
<dbReference type="SUPFAM" id="SSF56349">
    <property type="entry name" value="DNA breaking-rejoining enzymes"/>
    <property type="match status" value="1"/>
</dbReference>
<dbReference type="InterPro" id="IPR011010">
    <property type="entry name" value="DNA_brk_join_enz"/>
</dbReference>
<evidence type="ECO:0000256" key="5">
    <source>
        <dbReference type="ARBA" id="ARBA00022908"/>
    </source>
</evidence>
<evidence type="ECO:0000256" key="6">
    <source>
        <dbReference type="ARBA" id="ARBA00023125"/>
    </source>
</evidence>
<keyword evidence="13" id="KW-1185">Reference proteome</keyword>
<evidence type="ECO:0000259" key="11">
    <source>
        <dbReference type="PROSITE" id="PS51900"/>
    </source>
</evidence>
<keyword evidence="7" id="KW-0233">DNA recombination</keyword>
<feature type="domain" description="Core-binding (CB)" evidence="11">
    <location>
        <begin position="5"/>
        <end position="98"/>
    </location>
</feature>
<dbReference type="STRING" id="742767.HMPREF9456_02974"/>
<evidence type="ECO:0000256" key="3">
    <source>
        <dbReference type="ARBA" id="ARBA00022618"/>
    </source>
</evidence>
<keyword evidence="8" id="KW-0131">Cell cycle</keyword>
<dbReference type="eggNOG" id="COG4974">
    <property type="taxonomic scope" value="Bacteria"/>
</dbReference>
<comment type="caution">
    <text evidence="12">The sequence shown here is derived from an EMBL/GenBank/DDBJ whole genome shotgun (WGS) entry which is preliminary data.</text>
</comment>
<evidence type="ECO:0000256" key="4">
    <source>
        <dbReference type="ARBA" id="ARBA00022829"/>
    </source>
</evidence>
<evidence type="ECO:0000256" key="7">
    <source>
        <dbReference type="ARBA" id="ARBA00023172"/>
    </source>
</evidence>
<dbReference type="HOGENOM" id="CLU_027562_9_1_10"/>
<dbReference type="GO" id="GO:0003677">
    <property type="term" value="F:DNA binding"/>
    <property type="evidence" value="ECO:0007669"/>
    <property type="project" value="UniProtKB-UniRule"/>
</dbReference>
<dbReference type="Proteomes" id="UP000006420">
    <property type="component" value="Unassembled WGS sequence"/>
</dbReference>
<evidence type="ECO:0000259" key="10">
    <source>
        <dbReference type="PROSITE" id="PS51898"/>
    </source>
</evidence>
<dbReference type="GO" id="GO:0051301">
    <property type="term" value="P:cell division"/>
    <property type="evidence" value="ECO:0007669"/>
    <property type="project" value="UniProtKB-KW"/>
</dbReference>